<protein>
    <recommendedName>
        <fullName evidence="4">VCBS repeat-containing protein</fullName>
    </recommendedName>
</protein>
<gene>
    <name evidence="2" type="ORF">D8M06_17320</name>
</gene>
<feature type="signal peptide" evidence="1">
    <location>
        <begin position="1"/>
        <end position="21"/>
    </location>
</feature>
<accession>A0A494ZTY0</accession>
<keyword evidence="1" id="KW-0732">Signal</keyword>
<dbReference type="EMBL" id="RBZP01000022">
    <property type="protein sequence ID" value="RKQ29689.1"/>
    <property type="molecule type" value="Genomic_DNA"/>
</dbReference>
<reference evidence="2 3" key="1">
    <citation type="journal article" date="2016" name="Int. J. Syst. Evol. Microbiol.">
        <title>Oceanobacillus halophilus sp. nov., a novel moderately halophilic bacterium from a hypersaline lake.</title>
        <authorList>
            <person name="Amoozegar M.A."/>
            <person name="Bagheri M."/>
            <person name="Makhdoumi A."/>
            <person name="Nikou M.M."/>
            <person name="Fazeli S.A.S."/>
            <person name="Schumann P."/>
            <person name="Sproer C."/>
            <person name="Sanchez-Porro C."/>
            <person name="Ventosa A."/>
        </authorList>
    </citation>
    <scope>NUCLEOTIDE SEQUENCE [LARGE SCALE GENOMIC DNA]</scope>
    <source>
        <strain evidence="2 3">DSM 23996</strain>
    </source>
</reference>
<evidence type="ECO:0000256" key="1">
    <source>
        <dbReference type="SAM" id="SignalP"/>
    </source>
</evidence>
<dbReference type="Proteomes" id="UP000269301">
    <property type="component" value="Unassembled WGS sequence"/>
</dbReference>
<organism evidence="2 3">
    <name type="scientific">Oceanobacillus halophilus</name>
    <dbReference type="NCBI Taxonomy" id="930130"/>
    <lineage>
        <taxon>Bacteria</taxon>
        <taxon>Bacillati</taxon>
        <taxon>Bacillota</taxon>
        <taxon>Bacilli</taxon>
        <taxon>Bacillales</taxon>
        <taxon>Bacillaceae</taxon>
        <taxon>Oceanobacillus</taxon>
    </lineage>
</organism>
<comment type="caution">
    <text evidence="2">The sequence shown here is derived from an EMBL/GenBank/DDBJ whole genome shotgun (WGS) entry which is preliminary data.</text>
</comment>
<dbReference type="SUPFAM" id="SSF69318">
    <property type="entry name" value="Integrin alpha N-terminal domain"/>
    <property type="match status" value="1"/>
</dbReference>
<keyword evidence="3" id="KW-1185">Reference proteome</keyword>
<evidence type="ECO:0000313" key="3">
    <source>
        <dbReference type="Proteomes" id="UP000269301"/>
    </source>
</evidence>
<dbReference type="AlphaFoldDB" id="A0A494ZTY0"/>
<dbReference type="OrthoDB" id="1653343at2"/>
<name>A0A494ZTY0_9BACI</name>
<sequence>MNAKQILFVVLFLLISPMSLNGVTNEEEAVLINTYQKDVTGDGVLDEINLKGVPFSDGAEYFHNIWAEVKSKSTDDGRWRINYGDGYEPEIQFVDINHDKIQDMLYQSPTGGSGGLYHYDLHTIANNQLLEIPLPKHEYVSGEFTDHFLAEVKISPNEKPIEIDISNRSKEYIRLGIYNKDGKLKKSTSLMIDPIAFFEPVKLTDKKGYGLKSFKQVSGAYHADQLGTIEALWYYRDGEWIVLQSEWKKE</sequence>
<dbReference type="InterPro" id="IPR028994">
    <property type="entry name" value="Integrin_alpha_N"/>
</dbReference>
<evidence type="ECO:0008006" key="4">
    <source>
        <dbReference type="Google" id="ProtNLM"/>
    </source>
</evidence>
<feature type="chain" id="PRO_5038765306" description="VCBS repeat-containing protein" evidence="1">
    <location>
        <begin position="22"/>
        <end position="250"/>
    </location>
</feature>
<proteinExistence type="predicted"/>
<evidence type="ECO:0000313" key="2">
    <source>
        <dbReference type="EMBL" id="RKQ29689.1"/>
    </source>
</evidence>
<dbReference type="RefSeq" id="WP_121205843.1">
    <property type="nucleotide sequence ID" value="NZ_RBZP01000022.1"/>
</dbReference>